<evidence type="ECO:0008006" key="3">
    <source>
        <dbReference type="Google" id="ProtNLM"/>
    </source>
</evidence>
<proteinExistence type="predicted"/>
<name>A0A1B7L5T7_9ENTR</name>
<dbReference type="AlphaFoldDB" id="A0A1B7L5T7"/>
<organism evidence="1 2">
    <name type="scientific">Mangrovibacter phragmitis</name>
    <dbReference type="NCBI Taxonomy" id="1691903"/>
    <lineage>
        <taxon>Bacteria</taxon>
        <taxon>Pseudomonadati</taxon>
        <taxon>Pseudomonadota</taxon>
        <taxon>Gammaproteobacteria</taxon>
        <taxon>Enterobacterales</taxon>
        <taxon>Enterobacteriaceae</taxon>
        <taxon>Mangrovibacter</taxon>
    </lineage>
</organism>
<sequence>MPQRLFLSLARYLKHGFITPVLFLAACWLVSNPTLAQASESTSGTPLSAPVTTHYSHDSHNMVMLHTMAMRTAVDHILCEKDCHPDYGKLQHHKLQPEPVAMESGLLLVERWERDCVQPMAWHVPPSTGPPAEIRFCRFRE</sequence>
<dbReference type="EMBL" id="LYRP01000006">
    <property type="protein sequence ID" value="OAT77646.1"/>
    <property type="molecule type" value="Genomic_DNA"/>
</dbReference>
<comment type="caution">
    <text evidence="1">The sequence shown here is derived from an EMBL/GenBank/DDBJ whole genome shotgun (WGS) entry which is preliminary data.</text>
</comment>
<accession>A0A1B7L5T7</accession>
<dbReference type="OrthoDB" id="6470311at2"/>
<reference evidence="2" key="1">
    <citation type="submission" date="2016-05" db="EMBL/GenBank/DDBJ databases">
        <authorList>
            <person name="Behera P."/>
            <person name="Vaishampayan P."/>
            <person name="Singh N."/>
            <person name="Raina V."/>
            <person name="Suar M."/>
            <person name="Pattnaik A."/>
            <person name="Rastogi G."/>
        </authorList>
    </citation>
    <scope>NUCLEOTIDE SEQUENCE [LARGE SCALE GENOMIC DNA]</scope>
    <source>
        <strain evidence="2">MP23</strain>
    </source>
</reference>
<dbReference type="RefSeq" id="WP_064596648.1">
    <property type="nucleotide sequence ID" value="NZ_CP134782.1"/>
</dbReference>
<keyword evidence="2" id="KW-1185">Reference proteome</keyword>
<protein>
    <recommendedName>
        <fullName evidence="3">DUF2946 domain-containing protein</fullName>
    </recommendedName>
</protein>
<evidence type="ECO:0000313" key="1">
    <source>
        <dbReference type="EMBL" id="OAT77646.1"/>
    </source>
</evidence>
<gene>
    <name evidence="1" type="ORF">A9B99_20795</name>
</gene>
<evidence type="ECO:0000313" key="2">
    <source>
        <dbReference type="Proteomes" id="UP000078225"/>
    </source>
</evidence>
<dbReference type="PROSITE" id="PS51257">
    <property type="entry name" value="PROKAR_LIPOPROTEIN"/>
    <property type="match status" value="1"/>
</dbReference>
<dbReference type="STRING" id="1691903.A9B99_20795"/>
<dbReference type="Proteomes" id="UP000078225">
    <property type="component" value="Unassembled WGS sequence"/>
</dbReference>